<proteinExistence type="predicted"/>
<evidence type="ECO:0000313" key="2">
    <source>
        <dbReference type="EMBL" id="DAF93466.1"/>
    </source>
</evidence>
<feature type="region of interest" description="Disordered" evidence="1">
    <location>
        <begin position="1"/>
        <end position="65"/>
    </location>
</feature>
<evidence type="ECO:0000256" key="1">
    <source>
        <dbReference type="SAM" id="MobiDB-lite"/>
    </source>
</evidence>
<reference evidence="2" key="1">
    <citation type="journal article" date="2021" name="Proc. Natl. Acad. Sci. U.S.A.">
        <title>A Catalog of Tens of Thousands of Viruses from Human Metagenomes Reveals Hidden Associations with Chronic Diseases.</title>
        <authorList>
            <person name="Tisza M.J."/>
            <person name="Buck C.B."/>
        </authorList>
    </citation>
    <scope>NUCLEOTIDE SEQUENCE</scope>
    <source>
        <strain evidence="2">Ctshb19</strain>
    </source>
</reference>
<organism evidence="2">
    <name type="scientific">Myoviridae sp. ctshb19</name>
    <dbReference type="NCBI Taxonomy" id="2825194"/>
    <lineage>
        <taxon>Viruses</taxon>
        <taxon>Duplodnaviria</taxon>
        <taxon>Heunggongvirae</taxon>
        <taxon>Uroviricota</taxon>
        <taxon>Caudoviricetes</taxon>
    </lineage>
</organism>
<dbReference type="EMBL" id="BK016086">
    <property type="protein sequence ID" value="DAF93466.1"/>
    <property type="molecule type" value="Genomic_DNA"/>
</dbReference>
<accession>A0A8S5UGE3</accession>
<feature type="compositionally biased region" description="Basic and acidic residues" evidence="1">
    <location>
        <begin position="42"/>
        <end position="65"/>
    </location>
</feature>
<name>A0A8S5UGE3_9CAUD</name>
<sequence>MLTKKQIQARKQKQQQEEAAKARLAKQLGRNADGSLPKAAKKKDDGSSLKLDYRTSDVGHLPSAERNEIEPEAYFLVDGVDWEQRKKAAALETEHKKKCTAPLYSKGPYQFITDAADLTTLGRKV</sequence>
<protein>
    <submittedName>
        <fullName evidence="2">Uncharacterized protein</fullName>
    </submittedName>
</protein>